<evidence type="ECO:0000313" key="3">
    <source>
        <dbReference type="Proteomes" id="UP001352263"/>
    </source>
</evidence>
<gene>
    <name evidence="2" type="primary">pcaC</name>
    <name evidence="2" type="ORF">RY831_05555</name>
</gene>
<dbReference type="InterPro" id="IPR012788">
    <property type="entry name" value="Decarb_PcaC"/>
</dbReference>
<dbReference type="InterPro" id="IPR003779">
    <property type="entry name" value="CMD-like"/>
</dbReference>
<evidence type="ECO:0000259" key="1">
    <source>
        <dbReference type="Pfam" id="PF02627"/>
    </source>
</evidence>
<evidence type="ECO:0000313" key="2">
    <source>
        <dbReference type="EMBL" id="MEC4718604.1"/>
    </source>
</evidence>
<dbReference type="InterPro" id="IPR052512">
    <property type="entry name" value="4CMD/NDH-1_regulator"/>
</dbReference>
<dbReference type="GO" id="GO:0047575">
    <property type="term" value="F:4-carboxymuconolactone decarboxylase activity"/>
    <property type="evidence" value="ECO:0007669"/>
    <property type="project" value="UniProtKB-EC"/>
</dbReference>
<dbReference type="Gene3D" id="1.20.1290.10">
    <property type="entry name" value="AhpD-like"/>
    <property type="match status" value="1"/>
</dbReference>
<organism evidence="2 3">
    <name type="scientific">Noviherbaspirillum album</name>
    <dbReference type="NCBI Taxonomy" id="3080276"/>
    <lineage>
        <taxon>Bacteria</taxon>
        <taxon>Pseudomonadati</taxon>
        <taxon>Pseudomonadota</taxon>
        <taxon>Betaproteobacteria</taxon>
        <taxon>Burkholderiales</taxon>
        <taxon>Oxalobacteraceae</taxon>
        <taxon>Noviherbaspirillum</taxon>
    </lineage>
</organism>
<dbReference type="EC" id="4.1.1.44" evidence="2"/>
<dbReference type="PANTHER" id="PTHR33570:SF2">
    <property type="entry name" value="CARBOXYMUCONOLACTONE DECARBOXYLASE-LIKE DOMAIN-CONTAINING PROTEIN"/>
    <property type="match status" value="1"/>
</dbReference>
<reference evidence="2 3" key="1">
    <citation type="submission" date="2023-10" db="EMBL/GenBank/DDBJ databases">
        <title>Noviherbaspirillum sp. CPCC 100848 genome assembly.</title>
        <authorList>
            <person name="Li X.Y."/>
            <person name="Fang X.M."/>
        </authorList>
    </citation>
    <scope>NUCLEOTIDE SEQUENCE [LARGE SCALE GENOMIC DNA]</scope>
    <source>
        <strain evidence="2 3">CPCC 100848</strain>
    </source>
</reference>
<dbReference type="Proteomes" id="UP001352263">
    <property type="component" value="Unassembled WGS sequence"/>
</dbReference>
<feature type="domain" description="Carboxymuconolactone decarboxylase-like" evidence="1">
    <location>
        <begin position="36"/>
        <end position="119"/>
    </location>
</feature>
<sequence>MDERERHAKGMEVRRAVLGNAHVDRAQANINTLNGEFQDLITRYAWGEIWTRPGLPRHTRSLLTIMAMVALNREEELKLHLRAAANNGVTRDEIKEVLLQAAIYCGVPAANSAFHMAQEVFRQMDEAGQGEVGVQR</sequence>
<dbReference type="InterPro" id="IPR029032">
    <property type="entry name" value="AhpD-like"/>
</dbReference>
<keyword evidence="3" id="KW-1185">Reference proteome</keyword>
<dbReference type="RefSeq" id="WP_326505334.1">
    <property type="nucleotide sequence ID" value="NZ_JAWIIV010000003.1"/>
</dbReference>
<dbReference type="PANTHER" id="PTHR33570">
    <property type="entry name" value="4-CARBOXYMUCONOLACTONE DECARBOXYLASE FAMILY PROTEIN"/>
    <property type="match status" value="1"/>
</dbReference>
<dbReference type="EMBL" id="JAWIIV010000003">
    <property type="protein sequence ID" value="MEC4718604.1"/>
    <property type="molecule type" value="Genomic_DNA"/>
</dbReference>
<keyword evidence="2" id="KW-0456">Lyase</keyword>
<name>A0ABU6J5Z5_9BURK</name>
<protein>
    <submittedName>
        <fullName evidence="2">4-carboxymuconolactone decarboxylase</fullName>
        <ecNumber evidence="2">4.1.1.44</ecNumber>
    </submittedName>
</protein>
<accession>A0ABU6J5Z5</accession>
<dbReference type="SUPFAM" id="SSF69118">
    <property type="entry name" value="AhpD-like"/>
    <property type="match status" value="1"/>
</dbReference>
<proteinExistence type="predicted"/>
<dbReference type="NCBIfam" id="TIGR02425">
    <property type="entry name" value="decarb_PcaC"/>
    <property type="match status" value="1"/>
</dbReference>
<dbReference type="Pfam" id="PF02627">
    <property type="entry name" value="CMD"/>
    <property type="match status" value="1"/>
</dbReference>
<comment type="caution">
    <text evidence="2">The sequence shown here is derived from an EMBL/GenBank/DDBJ whole genome shotgun (WGS) entry which is preliminary data.</text>
</comment>